<accession>A0ABR4HW92</accession>
<evidence type="ECO:0000256" key="1">
    <source>
        <dbReference type="ARBA" id="ARBA00022737"/>
    </source>
</evidence>
<dbReference type="PANTHER" id="PTHR24166:SF48">
    <property type="entry name" value="PROTEIN VAPYRIN"/>
    <property type="match status" value="1"/>
</dbReference>
<dbReference type="PROSITE" id="PS50088">
    <property type="entry name" value="ANK_REPEAT"/>
    <property type="match status" value="12"/>
</dbReference>
<evidence type="ECO:0000256" key="3">
    <source>
        <dbReference type="PROSITE-ProRule" id="PRU00023"/>
    </source>
</evidence>
<name>A0ABR4HW92_9EURO</name>
<dbReference type="Proteomes" id="UP001610335">
    <property type="component" value="Unassembled WGS sequence"/>
</dbReference>
<feature type="repeat" description="ANK" evidence="3">
    <location>
        <begin position="238"/>
        <end position="271"/>
    </location>
</feature>
<keyword evidence="1" id="KW-0677">Repeat</keyword>
<reference evidence="4 5" key="1">
    <citation type="submission" date="2024-07" db="EMBL/GenBank/DDBJ databases">
        <title>Section-level genome sequencing and comparative genomics of Aspergillus sections Usti and Cavernicolus.</title>
        <authorList>
            <consortium name="Lawrence Berkeley National Laboratory"/>
            <person name="Nybo J.L."/>
            <person name="Vesth T.C."/>
            <person name="Theobald S."/>
            <person name="Frisvad J.C."/>
            <person name="Larsen T.O."/>
            <person name="Kjaerboelling I."/>
            <person name="Rothschild-Mancinelli K."/>
            <person name="Lyhne E.K."/>
            <person name="Kogle M.E."/>
            <person name="Barry K."/>
            <person name="Clum A."/>
            <person name="Na H."/>
            <person name="Ledsgaard L."/>
            <person name="Lin J."/>
            <person name="Lipzen A."/>
            <person name="Kuo A."/>
            <person name="Riley R."/>
            <person name="Mondo S."/>
            <person name="LaButti K."/>
            <person name="Haridas S."/>
            <person name="Pangalinan J."/>
            <person name="Salamov A.A."/>
            <person name="Simmons B.A."/>
            <person name="Magnuson J.K."/>
            <person name="Chen J."/>
            <person name="Drula E."/>
            <person name="Henrissat B."/>
            <person name="Wiebenga A."/>
            <person name="Lubbers R.J."/>
            <person name="Gomes A.C."/>
            <person name="Makela M.R."/>
            <person name="Stajich J."/>
            <person name="Grigoriev I.V."/>
            <person name="Mortensen U.H."/>
            <person name="De vries R.P."/>
            <person name="Baker S.E."/>
            <person name="Andersen M.R."/>
        </authorList>
    </citation>
    <scope>NUCLEOTIDE SEQUENCE [LARGE SCALE GENOMIC DNA]</scope>
    <source>
        <strain evidence="4 5">CBS 600.67</strain>
    </source>
</reference>
<feature type="repeat" description="ANK" evidence="3">
    <location>
        <begin position="513"/>
        <end position="545"/>
    </location>
</feature>
<dbReference type="PRINTS" id="PR01415">
    <property type="entry name" value="ANKYRIN"/>
</dbReference>
<dbReference type="Pfam" id="PF12796">
    <property type="entry name" value="Ank_2"/>
    <property type="match status" value="5"/>
</dbReference>
<feature type="repeat" description="ANK" evidence="3">
    <location>
        <begin position="411"/>
        <end position="443"/>
    </location>
</feature>
<evidence type="ECO:0000313" key="4">
    <source>
        <dbReference type="EMBL" id="KAL2819344.1"/>
    </source>
</evidence>
<sequence>MDISSPCDLDDCPFRAAAMAYQGDPATVKLLCDRGAYRDARDDEADTVLHELARIGCFDMLRFFLDLGSPIDARNADGETPFGHTPLHLAVLNRGTSAPSIVQLLLDRGADVNERSGTNKTPLHLATKGGGGDENIIKVLLAAGADFHAIVDENDRTTHSTVERAAHDPAQDPKPMITWAVHHNLFDLVRKLVDSSSDPTMPLFLSTWPLYEAVRPAREEILKFLLTKVTHVDWKTERGTTPLMQAAAYLANPETIRLLLDHGAHADARDTYGFTALMNAAQYNSAEVTAMILERTADPEAISITHQTALHYAIDGQHEDTVNLLLKHGLSPTQLGRHGISPMTLAIRRGNRLIVQALLSYSVGVKTQDIEGNTALITACKEGNHIIAQILLNAGANPNTQAQHGSNSYPHSRSPLYIACSPGNTSLVALLLEHGADVQAATQLGQKPLGIAATKNRADIITILLTHGASVNAIVSNPRLHRTALIQAAEHGNLKSIQLLLSHNASINHTDYYNRTALSHAAENGHVETLQTLLDAGAKIDIPDANGQTPLSWAVTEGHRLAVEVLVRVGADVTRGNKEGLTPISLAMKSTDESLTRALYEYQPNLN</sequence>
<dbReference type="InterPro" id="IPR036770">
    <property type="entry name" value="Ankyrin_rpt-contain_sf"/>
</dbReference>
<organism evidence="4 5">
    <name type="scientific">Aspergillus cavernicola</name>
    <dbReference type="NCBI Taxonomy" id="176166"/>
    <lineage>
        <taxon>Eukaryota</taxon>
        <taxon>Fungi</taxon>
        <taxon>Dikarya</taxon>
        <taxon>Ascomycota</taxon>
        <taxon>Pezizomycotina</taxon>
        <taxon>Eurotiomycetes</taxon>
        <taxon>Eurotiomycetidae</taxon>
        <taxon>Eurotiales</taxon>
        <taxon>Aspergillaceae</taxon>
        <taxon>Aspergillus</taxon>
        <taxon>Aspergillus subgen. Nidulantes</taxon>
    </lineage>
</organism>
<evidence type="ECO:0000256" key="2">
    <source>
        <dbReference type="ARBA" id="ARBA00023043"/>
    </source>
</evidence>
<keyword evidence="5" id="KW-1185">Reference proteome</keyword>
<gene>
    <name evidence="4" type="ORF">BDW59DRAFT_165078</name>
</gene>
<feature type="repeat" description="ANK" evidence="3">
    <location>
        <begin position="305"/>
        <end position="337"/>
    </location>
</feature>
<dbReference type="SUPFAM" id="SSF48403">
    <property type="entry name" value="Ankyrin repeat"/>
    <property type="match status" value="3"/>
</dbReference>
<dbReference type="PROSITE" id="PS50297">
    <property type="entry name" value="ANK_REP_REGION"/>
    <property type="match status" value="8"/>
</dbReference>
<comment type="caution">
    <text evidence="4">The sequence shown here is derived from an EMBL/GenBank/DDBJ whole genome shotgun (WGS) entry which is preliminary data.</text>
</comment>
<evidence type="ECO:0000313" key="5">
    <source>
        <dbReference type="Proteomes" id="UP001610335"/>
    </source>
</evidence>
<feature type="repeat" description="ANK" evidence="3">
    <location>
        <begin position="44"/>
        <end position="76"/>
    </location>
</feature>
<keyword evidence="2 3" id="KW-0040">ANK repeat</keyword>
<protein>
    <submittedName>
        <fullName evidence="4">Ankyrin repeat-containing domain protein</fullName>
    </submittedName>
</protein>
<feature type="repeat" description="ANK" evidence="3">
    <location>
        <begin position="371"/>
        <end position="403"/>
    </location>
</feature>
<feature type="repeat" description="ANK" evidence="3">
    <location>
        <begin position="444"/>
        <end position="476"/>
    </location>
</feature>
<feature type="repeat" description="ANK" evidence="3">
    <location>
        <begin position="480"/>
        <end position="512"/>
    </location>
</feature>
<dbReference type="EMBL" id="JBFXLS010000077">
    <property type="protein sequence ID" value="KAL2819344.1"/>
    <property type="molecule type" value="Genomic_DNA"/>
</dbReference>
<feature type="repeat" description="ANK" evidence="3">
    <location>
        <begin position="82"/>
        <end position="117"/>
    </location>
</feature>
<dbReference type="InterPro" id="IPR002110">
    <property type="entry name" value="Ankyrin_rpt"/>
</dbReference>
<dbReference type="Pfam" id="PF00023">
    <property type="entry name" value="Ank"/>
    <property type="match status" value="3"/>
</dbReference>
<dbReference type="InterPro" id="IPR050889">
    <property type="entry name" value="Dendritic_Spine_Reg/Scaffold"/>
</dbReference>
<feature type="repeat" description="ANK" evidence="3">
    <location>
        <begin position="338"/>
        <end position="370"/>
    </location>
</feature>
<dbReference type="PANTHER" id="PTHR24166">
    <property type="entry name" value="ROLLING PEBBLES, ISOFORM B"/>
    <property type="match status" value="1"/>
</dbReference>
<feature type="repeat" description="ANK" evidence="3">
    <location>
        <begin position="546"/>
        <end position="578"/>
    </location>
</feature>
<proteinExistence type="predicted"/>
<feature type="repeat" description="ANK" evidence="3">
    <location>
        <begin position="118"/>
        <end position="152"/>
    </location>
</feature>
<dbReference type="Gene3D" id="1.25.40.20">
    <property type="entry name" value="Ankyrin repeat-containing domain"/>
    <property type="match status" value="4"/>
</dbReference>
<dbReference type="SMART" id="SM00248">
    <property type="entry name" value="ANK"/>
    <property type="match status" value="16"/>
</dbReference>